<dbReference type="InterPro" id="IPR006342">
    <property type="entry name" value="FkbM_mtfrase"/>
</dbReference>
<dbReference type="Pfam" id="PF05050">
    <property type="entry name" value="Methyltransf_21"/>
    <property type="match status" value="1"/>
</dbReference>
<sequence length="249" mass="28654">MRLEIQKVKTGRQQTSNLVRASMMILKFLFGWHPKVNEDKRVAFIDVGGNIGWFTLVAARNEFLVYTFEPMKSNTDALKYSLCLQPSLKEKVQIFEYGLGDQNYLCGIYSLDINIQNGLVKCESQFAAGAEFREFIQLKKLDDFIDNIPDDVLIGVMKIDIEGYEYFLFKGGSQFINRYKIPYIIIEFLPANMFRVGISPNDLILLINSMGYDVRVGGFDGDIYTSIEDMEKVYQRSAFEEVFLTLKIN</sequence>
<dbReference type="OrthoDB" id="2128152at2759"/>
<dbReference type="InterPro" id="IPR052514">
    <property type="entry name" value="SAM-dependent_MTase"/>
</dbReference>
<evidence type="ECO:0000313" key="2">
    <source>
        <dbReference type="EMBL" id="CDW78597.1"/>
    </source>
</evidence>
<proteinExistence type="predicted"/>
<dbReference type="EMBL" id="CCKQ01007238">
    <property type="protein sequence ID" value="CDW78597.1"/>
    <property type="molecule type" value="Genomic_DNA"/>
</dbReference>
<protein>
    <recommendedName>
        <fullName evidence="1">Methyltransferase FkbM domain-containing protein</fullName>
    </recommendedName>
</protein>
<evidence type="ECO:0000259" key="1">
    <source>
        <dbReference type="Pfam" id="PF05050"/>
    </source>
</evidence>
<feature type="domain" description="Methyltransferase FkbM" evidence="1">
    <location>
        <begin position="46"/>
        <end position="213"/>
    </location>
</feature>
<evidence type="ECO:0000313" key="3">
    <source>
        <dbReference type="Proteomes" id="UP000039865"/>
    </source>
</evidence>
<dbReference type="PANTHER" id="PTHR34203">
    <property type="entry name" value="METHYLTRANSFERASE, FKBM FAMILY PROTEIN"/>
    <property type="match status" value="1"/>
</dbReference>
<dbReference type="Gene3D" id="3.40.50.150">
    <property type="entry name" value="Vaccinia Virus protein VP39"/>
    <property type="match status" value="1"/>
</dbReference>
<dbReference type="Proteomes" id="UP000039865">
    <property type="component" value="Unassembled WGS sequence"/>
</dbReference>
<organism evidence="2 3">
    <name type="scientific">Stylonychia lemnae</name>
    <name type="common">Ciliate</name>
    <dbReference type="NCBI Taxonomy" id="5949"/>
    <lineage>
        <taxon>Eukaryota</taxon>
        <taxon>Sar</taxon>
        <taxon>Alveolata</taxon>
        <taxon>Ciliophora</taxon>
        <taxon>Intramacronucleata</taxon>
        <taxon>Spirotrichea</taxon>
        <taxon>Stichotrichia</taxon>
        <taxon>Sporadotrichida</taxon>
        <taxon>Oxytrichidae</taxon>
        <taxon>Stylonychinae</taxon>
        <taxon>Stylonychia</taxon>
    </lineage>
</organism>
<dbReference type="SUPFAM" id="SSF53335">
    <property type="entry name" value="S-adenosyl-L-methionine-dependent methyltransferases"/>
    <property type="match status" value="1"/>
</dbReference>
<dbReference type="AlphaFoldDB" id="A0A078AAI8"/>
<accession>A0A078AAI8</accession>
<reference evidence="2 3" key="1">
    <citation type="submission" date="2014-06" db="EMBL/GenBank/DDBJ databases">
        <authorList>
            <person name="Swart Estienne"/>
        </authorList>
    </citation>
    <scope>NUCLEOTIDE SEQUENCE [LARGE SCALE GENOMIC DNA]</scope>
    <source>
        <strain evidence="2 3">130c</strain>
    </source>
</reference>
<name>A0A078AAI8_STYLE</name>
<dbReference type="NCBIfam" id="TIGR01444">
    <property type="entry name" value="fkbM_fam"/>
    <property type="match status" value="1"/>
</dbReference>
<dbReference type="InParanoid" id="A0A078AAI8"/>
<dbReference type="InterPro" id="IPR029063">
    <property type="entry name" value="SAM-dependent_MTases_sf"/>
</dbReference>
<dbReference type="PANTHER" id="PTHR34203:SF13">
    <property type="entry name" value="EXPRESSED PROTEIN"/>
    <property type="match status" value="1"/>
</dbReference>
<keyword evidence="3" id="KW-1185">Reference proteome</keyword>
<gene>
    <name evidence="2" type="primary">Contig9194.g465</name>
    <name evidence="2" type="ORF">STYLEM_7577</name>
</gene>